<comment type="catalytic activity">
    <reaction evidence="1">
        <text>alpha-D-glucose 6-phosphate = beta-D-glucose 6-phosphate</text>
        <dbReference type="Rhea" id="RHEA:16249"/>
        <dbReference type="ChEBI" id="CHEBI:58225"/>
        <dbReference type="ChEBI" id="CHEBI:58247"/>
        <dbReference type="EC" id="5.1.3.15"/>
    </reaction>
</comment>
<evidence type="ECO:0000313" key="9">
    <source>
        <dbReference type="Proteomes" id="UP000193067"/>
    </source>
</evidence>
<dbReference type="PANTHER" id="PTHR11122">
    <property type="entry name" value="APOSPORY-ASSOCIATED PROTEIN C-RELATED"/>
    <property type="match status" value="1"/>
</dbReference>
<organism evidence="8 9">
    <name type="scientific">Trametes coccinea (strain BRFM310)</name>
    <name type="common">Pycnoporus coccineus</name>
    <dbReference type="NCBI Taxonomy" id="1353009"/>
    <lineage>
        <taxon>Eukaryota</taxon>
        <taxon>Fungi</taxon>
        <taxon>Dikarya</taxon>
        <taxon>Basidiomycota</taxon>
        <taxon>Agaricomycotina</taxon>
        <taxon>Agaricomycetes</taxon>
        <taxon>Polyporales</taxon>
        <taxon>Polyporaceae</taxon>
        <taxon>Trametes</taxon>
    </lineage>
</organism>
<dbReference type="SUPFAM" id="SSF74650">
    <property type="entry name" value="Galactose mutarotase-like"/>
    <property type="match status" value="1"/>
</dbReference>
<evidence type="ECO:0000256" key="4">
    <source>
        <dbReference type="ARBA" id="ARBA00023235"/>
    </source>
</evidence>
<dbReference type="GO" id="GO:0005737">
    <property type="term" value="C:cytoplasm"/>
    <property type="evidence" value="ECO:0007669"/>
    <property type="project" value="TreeGrafter"/>
</dbReference>
<dbReference type="GO" id="GO:0047938">
    <property type="term" value="F:glucose-6-phosphate 1-epimerase activity"/>
    <property type="evidence" value="ECO:0007669"/>
    <property type="project" value="UniProtKB-UniRule"/>
</dbReference>
<dbReference type="CDD" id="cd09020">
    <property type="entry name" value="D-hex-6-P-epi_like"/>
    <property type="match status" value="1"/>
</dbReference>
<dbReference type="Gene3D" id="2.70.98.10">
    <property type="match status" value="1"/>
</dbReference>
<dbReference type="PIRSF" id="PIRSF016020">
    <property type="entry name" value="PHexose_mutarotase"/>
    <property type="match status" value="1"/>
</dbReference>
<accession>A0A1Y2IQQ6</accession>
<dbReference type="EMBL" id="KZ084100">
    <property type="protein sequence ID" value="OSD03445.1"/>
    <property type="molecule type" value="Genomic_DNA"/>
</dbReference>
<evidence type="ECO:0000313" key="8">
    <source>
        <dbReference type="EMBL" id="OSD03445.1"/>
    </source>
</evidence>
<comment type="function">
    <text evidence="5">Catalyzes the interconversion between the alpha and beta anomers from at least three hexose 6-phosphate sugars (Glc6P, Gal6P, and Man6P).</text>
</comment>
<evidence type="ECO:0000256" key="7">
    <source>
        <dbReference type="PIRSR" id="PIRSR016020-2"/>
    </source>
</evidence>
<feature type="binding site" evidence="7">
    <location>
        <position position="86"/>
    </location>
    <ligand>
        <name>substrate</name>
    </ligand>
</feature>
<sequence>MPVTQKGDRVVLQHPKLQGASAEILYYGATVISWKAPSVSGSEPAERLFVSGKAALDGSKPVRGGIPVVFPAFGAPTHPDHAKLSQHGFARNNIWAYESTVMDNEAGVSVKLTLDPTDAIKARFDHPFHLEYIVTLAEHQLTTDFHVKHTGLSTTPPFEFQALFHNYIRAPANDVHITPLKGVSYYDKTEATEEARATPKVESREGVDVKKFTDFVYENAPGKYDIVWPSGAIEIRTSNLKDVVVWNPQQETGSKIADMEEGGWERYVCVEPGYVCGFVKLEPGQTWRGQQVLTVKV</sequence>
<evidence type="ECO:0000256" key="2">
    <source>
        <dbReference type="ARBA" id="ARBA00005866"/>
    </source>
</evidence>
<dbReference type="Proteomes" id="UP000193067">
    <property type="component" value="Unassembled WGS sequence"/>
</dbReference>
<gene>
    <name evidence="8" type="ORF">PYCCODRAFT_1388326</name>
</gene>
<dbReference type="PANTHER" id="PTHR11122:SF13">
    <property type="entry name" value="GLUCOSE-6-PHOSPHATE 1-EPIMERASE"/>
    <property type="match status" value="1"/>
</dbReference>
<dbReference type="InterPro" id="IPR008183">
    <property type="entry name" value="Aldose_1/G6P_1-epimerase"/>
</dbReference>
<dbReference type="AlphaFoldDB" id="A0A1Y2IQQ6"/>
<dbReference type="EC" id="5.1.3.15" evidence="3 5"/>
<reference evidence="8 9" key="1">
    <citation type="journal article" date="2015" name="Biotechnol. Biofuels">
        <title>Enhanced degradation of softwood versus hardwood by the white-rot fungus Pycnoporus coccineus.</title>
        <authorList>
            <person name="Couturier M."/>
            <person name="Navarro D."/>
            <person name="Chevret D."/>
            <person name="Henrissat B."/>
            <person name="Piumi F."/>
            <person name="Ruiz-Duenas F.J."/>
            <person name="Martinez A.T."/>
            <person name="Grigoriev I.V."/>
            <person name="Riley R."/>
            <person name="Lipzen A."/>
            <person name="Berrin J.G."/>
            <person name="Master E.R."/>
            <person name="Rosso M.N."/>
        </authorList>
    </citation>
    <scope>NUCLEOTIDE SEQUENCE [LARGE SCALE GENOMIC DNA]</scope>
    <source>
        <strain evidence="8 9">BRFM310</strain>
    </source>
</reference>
<feature type="active site" evidence="6">
    <location>
        <position position="165"/>
    </location>
</feature>
<keyword evidence="9" id="KW-1185">Reference proteome</keyword>
<dbReference type="InterPro" id="IPR011013">
    <property type="entry name" value="Gal_mutarotase_sf_dom"/>
</dbReference>
<feature type="active site" evidence="6">
    <location>
        <position position="271"/>
    </location>
</feature>
<dbReference type="Pfam" id="PF01263">
    <property type="entry name" value="Aldose_epim"/>
    <property type="match status" value="1"/>
</dbReference>
<dbReference type="InterPro" id="IPR025532">
    <property type="entry name" value="G6P_1-epimerase"/>
</dbReference>
<feature type="binding site" evidence="7">
    <location>
        <position position="63"/>
    </location>
    <ligand>
        <name>substrate</name>
    </ligand>
</feature>
<feature type="binding site" evidence="7">
    <location>
        <position position="91"/>
    </location>
    <ligand>
        <name>substrate</name>
    </ligand>
</feature>
<name>A0A1Y2IQQ6_TRAC3</name>
<dbReference type="OrthoDB" id="1659429at2759"/>
<comment type="similarity">
    <text evidence="2 5">Belongs to the glucose-6-phosphate 1-epimerase family.</text>
</comment>
<evidence type="ECO:0000256" key="1">
    <source>
        <dbReference type="ARBA" id="ARBA00001096"/>
    </source>
</evidence>
<dbReference type="GO" id="GO:0005975">
    <property type="term" value="P:carbohydrate metabolic process"/>
    <property type="evidence" value="ECO:0007669"/>
    <property type="project" value="InterPro"/>
</dbReference>
<protein>
    <recommendedName>
        <fullName evidence="3 5">Glucose-6-phosphate 1-epimerase</fullName>
        <ecNumber evidence="3 5">5.1.3.15</ecNumber>
    </recommendedName>
</protein>
<dbReference type="GO" id="GO:0030246">
    <property type="term" value="F:carbohydrate binding"/>
    <property type="evidence" value="ECO:0007669"/>
    <property type="project" value="UniProtKB-UniRule"/>
</dbReference>
<evidence type="ECO:0000256" key="3">
    <source>
        <dbReference type="ARBA" id="ARBA00012083"/>
    </source>
</evidence>
<dbReference type="STRING" id="1353009.A0A1Y2IQQ6"/>
<dbReference type="InterPro" id="IPR014718">
    <property type="entry name" value="GH-type_carb-bd"/>
</dbReference>
<keyword evidence="4 5" id="KW-0413">Isomerase</keyword>
<evidence type="ECO:0000256" key="5">
    <source>
        <dbReference type="PIRNR" id="PIRNR016020"/>
    </source>
</evidence>
<proteinExistence type="inferred from homology"/>
<evidence type="ECO:0000256" key="6">
    <source>
        <dbReference type="PIRSR" id="PIRSR016020-1"/>
    </source>
</evidence>